<organism evidence="2 3">
    <name type="scientific">Prosthecobacter fusiformis</name>
    <dbReference type="NCBI Taxonomy" id="48464"/>
    <lineage>
        <taxon>Bacteria</taxon>
        <taxon>Pseudomonadati</taxon>
        <taxon>Verrucomicrobiota</taxon>
        <taxon>Verrucomicrobiia</taxon>
        <taxon>Verrucomicrobiales</taxon>
        <taxon>Verrucomicrobiaceae</taxon>
        <taxon>Prosthecobacter</taxon>
    </lineage>
</organism>
<proteinExistence type="predicted"/>
<accession>A0A4R7RXI2</accession>
<dbReference type="AlphaFoldDB" id="A0A4R7RXI2"/>
<dbReference type="Proteomes" id="UP000295662">
    <property type="component" value="Unassembled WGS sequence"/>
</dbReference>
<comment type="caution">
    <text evidence="2">The sequence shown here is derived from an EMBL/GenBank/DDBJ whole genome shotgun (WGS) entry which is preliminary data.</text>
</comment>
<dbReference type="EMBL" id="SOCA01000004">
    <property type="protein sequence ID" value="TDU70584.1"/>
    <property type="molecule type" value="Genomic_DNA"/>
</dbReference>
<dbReference type="SUPFAM" id="SSF56112">
    <property type="entry name" value="Protein kinase-like (PK-like)"/>
    <property type="match status" value="1"/>
</dbReference>
<dbReference type="InterPro" id="IPR011009">
    <property type="entry name" value="Kinase-like_dom_sf"/>
</dbReference>
<keyword evidence="3" id="KW-1185">Reference proteome</keyword>
<feature type="region of interest" description="Disordered" evidence="1">
    <location>
        <begin position="124"/>
        <end position="145"/>
    </location>
</feature>
<gene>
    <name evidence="2" type="ORF">EI77_02631</name>
</gene>
<reference evidence="2 3" key="1">
    <citation type="submission" date="2019-03" db="EMBL/GenBank/DDBJ databases">
        <title>Genomic Encyclopedia of Archaeal and Bacterial Type Strains, Phase II (KMG-II): from individual species to whole genera.</title>
        <authorList>
            <person name="Goeker M."/>
        </authorList>
    </citation>
    <scope>NUCLEOTIDE SEQUENCE [LARGE SCALE GENOMIC DNA]</scope>
    <source>
        <strain evidence="2 3">ATCC 25309</strain>
    </source>
</reference>
<name>A0A4R7RXI2_9BACT</name>
<dbReference type="OrthoDB" id="193799at2"/>
<evidence type="ECO:0000256" key="1">
    <source>
        <dbReference type="SAM" id="MobiDB-lite"/>
    </source>
</evidence>
<evidence type="ECO:0000313" key="2">
    <source>
        <dbReference type="EMBL" id="TDU70584.1"/>
    </source>
</evidence>
<evidence type="ECO:0008006" key="4">
    <source>
        <dbReference type="Google" id="ProtNLM"/>
    </source>
</evidence>
<sequence>MQEAKNTARALVRLGYDGRVHKTFRGHMAQHRFEHEVRVLRYLEKQGCKFVPRVLETDPETLHMVTSNCGSRVDRITEDRLRLLFAELEQYGVRHEDPYTRNVTYNPQMGRFCLIDFEFATILDDPDLGPPPPEPDPDEQGPRGW</sequence>
<protein>
    <recommendedName>
        <fullName evidence="4">Serine/threonine protein phosphatase</fullName>
    </recommendedName>
</protein>
<evidence type="ECO:0000313" key="3">
    <source>
        <dbReference type="Proteomes" id="UP000295662"/>
    </source>
</evidence>
<dbReference type="RefSeq" id="WP_133795690.1">
    <property type="nucleotide sequence ID" value="NZ_SOCA01000004.1"/>
</dbReference>